<dbReference type="EMBL" id="JPME01000041">
    <property type="protein sequence ID" value="KEZ86717.1"/>
    <property type="molecule type" value="Genomic_DNA"/>
</dbReference>
<dbReference type="Proteomes" id="UP000028525">
    <property type="component" value="Unassembled WGS sequence"/>
</dbReference>
<dbReference type="InterPro" id="IPR017853">
    <property type="entry name" value="GH"/>
</dbReference>
<dbReference type="Gene3D" id="3.20.20.80">
    <property type="entry name" value="Glycosidases"/>
    <property type="match status" value="1"/>
</dbReference>
<dbReference type="Gene3D" id="3.10.50.10">
    <property type="match status" value="1"/>
</dbReference>
<evidence type="ECO:0000313" key="4">
    <source>
        <dbReference type="Proteomes" id="UP000028525"/>
    </source>
</evidence>
<keyword evidence="3" id="KW-0378">Hydrolase</keyword>
<dbReference type="PROSITE" id="PS51910">
    <property type="entry name" value="GH18_2"/>
    <property type="match status" value="1"/>
</dbReference>
<organism evidence="3 4">
    <name type="scientific">Lacrimispora celerecrescens</name>
    <dbReference type="NCBI Taxonomy" id="29354"/>
    <lineage>
        <taxon>Bacteria</taxon>
        <taxon>Bacillati</taxon>
        <taxon>Bacillota</taxon>
        <taxon>Clostridia</taxon>
        <taxon>Lachnospirales</taxon>
        <taxon>Lachnospiraceae</taxon>
        <taxon>Lacrimispora</taxon>
    </lineage>
</organism>
<evidence type="ECO:0000259" key="1">
    <source>
        <dbReference type="PROSITE" id="PS51781"/>
    </source>
</evidence>
<dbReference type="Pfam" id="PF00704">
    <property type="entry name" value="Glyco_hydro_18"/>
    <property type="match status" value="1"/>
</dbReference>
<dbReference type="GO" id="GO:0005975">
    <property type="term" value="P:carbohydrate metabolic process"/>
    <property type="evidence" value="ECO:0007669"/>
    <property type="project" value="InterPro"/>
</dbReference>
<dbReference type="InterPro" id="IPR011583">
    <property type="entry name" value="Chitinase_II/V-like_cat"/>
</dbReference>
<dbReference type="SUPFAM" id="SSF51445">
    <property type="entry name" value="(Trans)glycosidases"/>
    <property type="match status" value="1"/>
</dbReference>
<evidence type="ECO:0000313" key="3">
    <source>
        <dbReference type="EMBL" id="KEZ86717.1"/>
    </source>
</evidence>
<dbReference type="STRING" id="29354.IO98_22250"/>
<evidence type="ECO:0000259" key="2">
    <source>
        <dbReference type="PROSITE" id="PS51910"/>
    </source>
</evidence>
<dbReference type="InterPro" id="IPR003646">
    <property type="entry name" value="SH3-like_bac-type"/>
</dbReference>
<reference evidence="3 4" key="1">
    <citation type="submission" date="2014-07" db="EMBL/GenBank/DDBJ databases">
        <title>Draft genome of Clostridium celerecrescens 152B isolated from sediments associated with methane hydrate from Krishna Godavari basin.</title>
        <authorList>
            <person name="Honkalas V.S."/>
            <person name="Dabir A.P."/>
            <person name="Arora P."/>
            <person name="Dhakephalkar P.K."/>
        </authorList>
    </citation>
    <scope>NUCLEOTIDE SEQUENCE [LARGE SCALE GENOMIC DNA]</scope>
    <source>
        <strain evidence="3 4">152B</strain>
    </source>
</reference>
<dbReference type="InterPro" id="IPR029070">
    <property type="entry name" value="Chitinase_insertion_sf"/>
</dbReference>
<dbReference type="GO" id="GO:0008061">
    <property type="term" value="F:chitin binding"/>
    <property type="evidence" value="ECO:0007669"/>
    <property type="project" value="InterPro"/>
</dbReference>
<protein>
    <submittedName>
        <fullName evidence="3">Glycoside hydrolase</fullName>
    </submittedName>
</protein>
<dbReference type="PROSITE" id="PS51781">
    <property type="entry name" value="SH3B"/>
    <property type="match status" value="1"/>
</dbReference>
<sequence>MKKKAAPGLAALGLILLVTAIFFGVRFLERYIPSKEQADIAELLGVKGDEVALYLNEDLQEAKGLYLQEQTYLPIEWVNDMLNERFYWDSNENLLVYALPDSIVYADHSTVGMSGKPLIWVNENGVYLSIGLVANYTDIRVTAYDNAEHKRIFINDNWDAQQTAQVSEKGNVRVKGGVKSPIVTWISPGSQVTVLDSMEKWDKVRTEDGFVGYVERKRLGDVTSEVPKSTFAAPVYTNVSMDEPVCLAWHQMTTLEGNGSFDSVIANTKGVNVISPTWFELTDNEGNFRSLAQEDYVKKAHDKGLKVWALINNFSPDVNTEILMSKTTIRRKLIDGLMSEVDRYGIDGINLDFEGIKEEAGVHYVQFIRELSIPCREKGIVLSVDNYVPAPGNQFYNRKEQGIVADYVIIMGYDEHYAGGDAGSVASINYVENGIKDTLALVPKEKVINGIPLYTRVWTEGPDGKVTSSSLGIARAKDWVSENKVELYWQEELGQYYGELQSEEGLKKLWLEEERSIGLKMDLIKQYGLAGVACWKLGFEPSDLWDEIRLDKK</sequence>
<dbReference type="OrthoDB" id="9775889at2"/>
<name>A0A084JCN3_9FIRM</name>
<comment type="caution">
    <text evidence="3">The sequence shown here is derived from an EMBL/GenBank/DDBJ whole genome shotgun (WGS) entry which is preliminary data.</text>
</comment>
<feature type="domain" description="GH18" evidence="2">
    <location>
        <begin position="244"/>
        <end position="553"/>
    </location>
</feature>
<dbReference type="SMART" id="SM00636">
    <property type="entry name" value="Glyco_18"/>
    <property type="match status" value="1"/>
</dbReference>
<dbReference type="PANTHER" id="PTHR46066:SF2">
    <property type="entry name" value="CHITINASE DOMAIN-CONTAINING PROTEIN 1"/>
    <property type="match status" value="1"/>
</dbReference>
<dbReference type="RefSeq" id="WP_038284605.1">
    <property type="nucleotide sequence ID" value="NZ_JPME01000041.1"/>
</dbReference>
<dbReference type="Gene3D" id="2.30.30.40">
    <property type="entry name" value="SH3 Domains"/>
    <property type="match status" value="1"/>
</dbReference>
<accession>A0A084JCN3</accession>
<gene>
    <name evidence="3" type="ORF">IO98_22250</name>
</gene>
<dbReference type="GO" id="GO:0016787">
    <property type="term" value="F:hydrolase activity"/>
    <property type="evidence" value="ECO:0007669"/>
    <property type="project" value="UniProtKB-KW"/>
</dbReference>
<dbReference type="AlphaFoldDB" id="A0A084JCN3"/>
<dbReference type="SMART" id="SM00287">
    <property type="entry name" value="SH3b"/>
    <property type="match status" value="1"/>
</dbReference>
<dbReference type="PANTHER" id="PTHR46066">
    <property type="entry name" value="CHITINASE DOMAIN-CONTAINING PROTEIN 1 FAMILY MEMBER"/>
    <property type="match status" value="1"/>
</dbReference>
<feature type="domain" description="SH3b" evidence="1">
    <location>
        <begin position="161"/>
        <end position="223"/>
    </location>
</feature>
<keyword evidence="4" id="KW-1185">Reference proteome</keyword>
<proteinExistence type="predicted"/>
<dbReference type="Pfam" id="PF08239">
    <property type="entry name" value="SH3_3"/>
    <property type="match status" value="1"/>
</dbReference>
<dbReference type="InterPro" id="IPR001223">
    <property type="entry name" value="Glyco_hydro18_cat"/>
</dbReference>